<protein>
    <submittedName>
        <fullName evidence="2">Uncharacterized protein</fullName>
    </submittedName>
</protein>
<sequence>MSSLIALGTGGAATVATFYLYVGIKGNNKIDVKPENVPYWSYAIGLLASNAGAAFQQLPSIGQQFNEAFQNNAAIGEWKPGATAAIATIAVFGLKPRAWKDGLLGAISPSLFLAAGGLWAIPGTFITGILTSFIG</sequence>
<proteinExistence type="predicted"/>
<keyword evidence="1" id="KW-1133">Transmembrane helix</keyword>
<accession>A0A3N4S7V3</accession>
<organism evidence="2 3">
    <name type="scientific">Kitasatospora cineracea</name>
    <dbReference type="NCBI Taxonomy" id="88074"/>
    <lineage>
        <taxon>Bacteria</taxon>
        <taxon>Bacillati</taxon>
        <taxon>Actinomycetota</taxon>
        <taxon>Actinomycetes</taxon>
        <taxon>Kitasatosporales</taxon>
        <taxon>Streptomycetaceae</taxon>
        <taxon>Kitasatospora</taxon>
    </lineage>
</organism>
<gene>
    <name evidence="2" type="ORF">EDD38_3106</name>
</gene>
<keyword evidence="1" id="KW-0812">Transmembrane</keyword>
<comment type="caution">
    <text evidence="2">The sequence shown here is derived from an EMBL/GenBank/DDBJ whole genome shotgun (WGS) entry which is preliminary data.</text>
</comment>
<dbReference type="Proteomes" id="UP000266906">
    <property type="component" value="Unassembled WGS sequence"/>
</dbReference>
<dbReference type="AlphaFoldDB" id="A0A3N4S7V3"/>
<feature type="transmembrane region" description="Helical" evidence="1">
    <location>
        <begin position="111"/>
        <end position="134"/>
    </location>
</feature>
<dbReference type="RefSeq" id="WP_123818433.1">
    <property type="nucleotide sequence ID" value="NZ_RKQG01000001.1"/>
</dbReference>
<feature type="transmembrane region" description="Helical" evidence="1">
    <location>
        <begin position="6"/>
        <end position="24"/>
    </location>
</feature>
<evidence type="ECO:0000256" key="1">
    <source>
        <dbReference type="SAM" id="Phobius"/>
    </source>
</evidence>
<keyword evidence="1" id="KW-0472">Membrane</keyword>
<evidence type="ECO:0000313" key="3">
    <source>
        <dbReference type="Proteomes" id="UP000266906"/>
    </source>
</evidence>
<reference evidence="2 3" key="1">
    <citation type="submission" date="2018-11" db="EMBL/GenBank/DDBJ databases">
        <title>Sequencing the genomes of 1000 actinobacteria strains.</title>
        <authorList>
            <person name="Klenk H.-P."/>
        </authorList>
    </citation>
    <scope>NUCLEOTIDE SEQUENCE [LARGE SCALE GENOMIC DNA]</scope>
    <source>
        <strain evidence="2 3">DSM 44781</strain>
    </source>
</reference>
<keyword evidence="3" id="KW-1185">Reference proteome</keyword>
<name>A0A3N4S7V3_9ACTN</name>
<evidence type="ECO:0000313" key="2">
    <source>
        <dbReference type="EMBL" id="RPE34770.1"/>
    </source>
</evidence>
<dbReference type="EMBL" id="RKQG01000001">
    <property type="protein sequence ID" value="RPE34770.1"/>
    <property type="molecule type" value="Genomic_DNA"/>
</dbReference>